<sequence>MAGRSTTIQGVAADIAGCDGGFRQELQLSYSHSPTLASIDLGKAQNRHAHNGSSVKRRDFCVRDDERTPAASIHLAGVTSRVRSKSWRHEIHRKWPKGPEDTATKRFSGTCVFCVDVRAQTRLRVDEEWPFRFMCRATGEGENEAQEQAIHRFLGWLRDVLHDVTVDTAHRDSGGHVSSSVIGKKHFMATEVQGIVDFR</sequence>
<name>A0A6A4T4M8_SCOMX</name>
<dbReference type="EMBL" id="VEVO01000005">
    <property type="protein sequence ID" value="KAF0042496.1"/>
    <property type="molecule type" value="Genomic_DNA"/>
</dbReference>
<dbReference type="Proteomes" id="UP000438429">
    <property type="component" value="Unassembled WGS sequence"/>
</dbReference>
<organism evidence="1 2">
    <name type="scientific">Scophthalmus maximus</name>
    <name type="common">Turbot</name>
    <name type="synonym">Psetta maxima</name>
    <dbReference type="NCBI Taxonomy" id="52904"/>
    <lineage>
        <taxon>Eukaryota</taxon>
        <taxon>Metazoa</taxon>
        <taxon>Chordata</taxon>
        <taxon>Craniata</taxon>
        <taxon>Vertebrata</taxon>
        <taxon>Euteleostomi</taxon>
        <taxon>Actinopterygii</taxon>
        <taxon>Neopterygii</taxon>
        <taxon>Teleostei</taxon>
        <taxon>Neoteleostei</taxon>
        <taxon>Acanthomorphata</taxon>
        <taxon>Carangaria</taxon>
        <taxon>Pleuronectiformes</taxon>
        <taxon>Pleuronectoidei</taxon>
        <taxon>Scophthalmidae</taxon>
        <taxon>Scophthalmus</taxon>
    </lineage>
</organism>
<evidence type="ECO:0000313" key="2">
    <source>
        <dbReference type="Proteomes" id="UP000438429"/>
    </source>
</evidence>
<accession>A0A6A4T4M8</accession>
<reference evidence="1 2" key="1">
    <citation type="submission" date="2019-06" db="EMBL/GenBank/DDBJ databases">
        <title>Draft genomes of female and male turbot (Scophthalmus maximus).</title>
        <authorList>
            <person name="Xu H."/>
            <person name="Xu X.-W."/>
            <person name="Shao C."/>
            <person name="Chen S."/>
        </authorList>
    </citation>
    <scope>NUCLEOTIDE SEQUENCE [LARGE SCALE GENOMIC DNA]</scope>
    <source>
        <strain evidence="1">Ysfricsl-2016a</strain>
        <tissue evidence="1">Blood</tissue>
    </source>
</reference>
<evidence type="ECO:0000313" key="1">
    <source>
        <dbReference type="EMBL" id="KAF0042496.1"/>
    </source>
</evidence>
<comment type="caution">
    <text evidence="1">The sequence shown here is derived from an EMBL/GenBank/DDBJ whole genome shotgun (WGS) entry which is preliminary data.</text>
</comment>
<protein>
    <submittedName>
        <fullName evidence="1">Uncharacterized protein</fullName>
    </submittedName>
</protein>
<dbReference type="AlphaFoldDB" id="A0A6A4T4M8"/>
<gene>
    <name evidence="1" type="ORF">F2P81_006028</name>
</gene>
<proteinExistence type="predicted"/>